<dbReference type="AlphaFoldDB" id="A0AAU8G3I8"/>
<organism evidence="1">
    <name type="scientific">Cellulosimicrobium sp. ES-005</name>
    <dbReference type="NCBI Taxonomy" id="3163031"/>
    <lineage>
        <taxon>Bacteria</taxon>
        <taxon>Bacillati</taxon>
        <taxon>Actinomycetota</taxon>
        <taxon>Actinomycetes</taxon>
        <taxon>Micrococcales</taxon>
        <taxon>Promicromonosporaceae</taxon>
        <taxon>Cellulosimicrobium</taxon>
    </lineage>
</organism>
<evidence type="ECO:0000313" key="1">
    <source>
        <dbReference type="EMBL" id="XCH30686.1"/>
    </source>
</evidence>
<sequence>MCAADPPLSLADLEIPRTPRQARALSEKIVAWLPDPLVVETSQGPVTFVVEHGPRPAYSALDPLGCTGTMLFPGDFRPYPRGLEYPDGWSLDDQRRAMAALSDAWRDHPAQAGLLAAGRLLASYERCVYGGFDEDTPFAEIGAPVEDAVRRPLLVVAAELGRE</sequence>
<dbReference type="RefSeq" id="WP_353708539.1">
    <property type="nucleotide sequence ID" value="NZ_CP159290.1"/>
</dbReference>
<accession>A0AAU8G3I8</accession>
<dbReference type="EMBL" id="CP159290">
    <property type="protein sequence ID" value="XCH30686.1"/>
    <property type="molecule type" value="Genomic_DNA"/>
</dbReference>
<reference evidence="1" key="1">
    <citation type="submission" date="2024-06" db="EMBL/GenBank/DDBJ databases">
        <title>Complete genome sequence of the cellulolytic actinobacterium, Cellulosimicrobium ES-005.</title>
        <authorList>
            <person name="Matthews C.T."/>
            <person name="Underwood K.D."/>
            <person name="Ghanchi K.M."/>
            <person name="Fields S.D."/>
            <person name="Gardner S.G."/>
        </authorList>
    </citation>
    <scope>NUCLEOTIDE SEQUENCE</scope>
    <source>
        <strain evidence="1">ES-005</strain>
    </source>
</reference>
<proteinExistence type="predicted"/>
<protein>
    <submittedName>
        <fullName evidence="1">Uncharacterized protein</fullName>
    </submittedName>
</protein>
<gene>
    <name evidence="1" type="ORF">ABRQ22_03105</name>
</gene>
<name>A0AAU8G3I8_9MICO</name>